<sequence>MVPGALLGAGSGPVPRLPGRAGEGRDQRRPIRGRGADPGLLARDHLPAAHEPPHQGPRRPHPVPEPRRRGRRQLRDLGVRPALQPLLAPVEGLGRSDPPGHRSGDIAWTALHDVLAEELYSHLTVVTQVLLKNLFPDTADLTDRQRRYVQRRASVDFVLYNRVTNEPVLAVEVDGFAFHENEPAQRERDETEDQIFRTRRLPLLRLPTTGSGEPDRIRAALDAAEPG</sequence>
<name>A0ABS5DNZ4_9PSEU</name>
<evidence type="ECO:0000313" key="4">
    <source>
        <dbReference type="Proteomes" id="UP000674084"/>
    </source>
</evidence>
<proteinExistence type="predicted"/>
<comment type="caution">
    <text evidence="3">The sequence shown here is derived from an EMBL/GenBank/DDBJ whole genome shotgun (WGS) entry which is preliminary data.</text>
</comment>
<dbReference type="Proteomes" id="UP000674084">
    <property type="component" value="Unassembled WGS sequence"/>
</dbReference>
<reference evidence="3 4" key="1">
    <citation type="submission" date="2021-04" db="EMBL/GenBank/DDBJ databases">
        <title>Whole-genome sequencing of Saccharopolyspora endophytica KCTC 19397.</title>
        <authorList>
            <person name="Ay H."/>
            <person name="Saygin H."/>
            <person name="Sahin N."/>
        </authorList>
    </citation>
    <scope>NUCLEOTIDE SEQUENCE [LARGE SCALE GENOMIC DNA]</scope>
    <source>
        <strain evidence="3 4">KCTC 19397</strain>
    </source>
</reference>
<feature type="compositionally biased region" description="Basic and acidic residues" evidence="1">
    <location>
        <begin position="42"/>
        <end position="53"/>
    </location>
</feature>
<dbReference type="InterPro" id="IPR024402">
    <property type="entry name" value="DUF2726"/>
</dbReference>
<feature type="domain" description="DUF2726" evidence="2">
    <location>
        <begin position="110"/>
        <end position="223"/>
    </location>
</feature>
<evidence type="ECO:0000259" key="2">
    <source>
        <dbReference type="Pfam" id="PF10881"/>
    </source>
</evidence>
<organism evidence="3 4">
    <name type="scientific">Saccharopolyspora endophytica</name>
    <dbReference type="NCBI Taxonomy" id="543886"/>
    <lineage>
        <taxon>Bacteria</taxon>
        <taxon>Bacillati</taxon>
        <taxon>Actinomycetota</taxon>
        <taxon>Actinomycetes</taxon>
        <taxon>Pseudonocardiales</taxon>
        <taxon>Pseudonocardiaceae</taxon>
        <taxon>Saccharopolyspora</taxon>
    </lineage>
</organism>
<dbReference type="EMBL" id="JAGPXE010000015">
    <property type="protein sequence ID" value="MBQ0927757.1"/>
    <property type="molecule type" value="Genomic_DNA"/>
</dbReference>
<dbReference type="Pfam" id="PF10881">
    <property type="entry name" value="DUF2726"/>
    <property type="match status" value="1"/>
</dbReference>
<keyword evidence="4" id="KW-1185">Reference proteome</keyword>
<protein>
    <submittedName>
        <fullName evidence="3">DUF2726 domain-containing protein</fullName>
    </submittedName>
</protein>
<accession>A0ABS5DNZ4</accession>
<gene>
    <name evidence="3" type="ORF">KBO27_27795</name>
</gene>
<feature type="compositionally biased region" description="Basic and acidic residues" evidence="1">
    <location>
        <begin position="62"/>
        <end position="78"/>
    </location>
</feature>
<feature type="region of interest" description="Disordered" evidence="1">
    <location>
        <begin position="1"/>
        <end position="81"/>
    </location>
</feature>
<evidence type="ECO:0000313" key="3">
    <source>
        <dbReference type="EMBL" id="MBQ0927757.1"/>
    </source>
</evidence>
<evidence type="ECO:0000256" key="1">
    <source>
        <dbReference type="SAM" id="MobiDB-lite"/>
    </source>
</evidence>